<comment type="caution">
    <text evidence="2">The sequence shown here is derived from an EMBL/GenBank/DDBJ whole genome shotgun (WGS) entry which is preliminary data.</text>
</comment>
<keyword evidence="1" id="KW-1133">Transmembrane helix</keyword>
<dbReference type="SUPFAM" id="SSF55874">
    <property type="entry name" value="ATPase domain of HSP90 chaperone/DNA topoisomerase II/histidine kinase"/>
    <property type="match status" value="1"/>
</dbReference>
<evidence type="ECO:0000313" key="2">
    <source>
        <dbReference type="EMBL" id="NKY00176.1"/>
    </source>
</evidence>
<dbReference type="EMBL" id="JAAXPC010000001">
    <property type="protein sequence ID" value="NKY00176.1"/>
    <property type="molecule type" value="Genomic_DNA"/>
</dbReference>
<organism evidence="2 3">
    <name type="scientific">Gordonia polyisoprenivorans</name>
    <dbReference type="NCBI Taxonomy" id="84595"/>
    <lineage>
        <taxon>Bacteria</taxon>
        <taxon>Bacillati</taxon>
        <taxon>Actinomycetota</taxon>
        <taxon>Actinomycetes</taxon>
        <taxon>Mycobacteriales</taxon>
        <taxon>Gordoniaceae</taxon>
        <taxon>Gordonia</taxon>
    </lineage>
</organism>
<keyword evidence="1" id="KW-0472">Membrane</keyword>
<feature type="transmembrane region" description="Helical" evidence="1">
    <location>
        <begin position="115"/>
        <end position="133"/>
    </location>
</feature>
<keyword evidence="2" id="KW-0808">Transferase</keyword>
<dbReference type="Gene3D" id="3.30.565.10">
    <property type="entry name" value="Histidine kinase-like ATPase, C-terminal domain"/>
    <property type="match status" value="1"/>
</dbReference>
<proteinExistence type="predicted"/>
<name>A0A846WGI6_9ACTN</name>
<dbReference type="InterPro" id="IPR036890">
    <property type="entry name" value="HATPase_C_sf"/>
</dbReference>
<evidence type="ECO:0000256" key="1">
    <source>
        <dbReference type="SAM" id="Phobius"/>
    </source>
</evidence>
<feature type="transmembrane region" description="Helical" evidence="1">
    <location>
        <begin position="520"/>
        <end position="538"/>
    </location>
</feature>
<feature type="transmembrane region" description="Helical" evidence="1">
    <location>
        <begin position="90"/>
        <end position="109"/>
    </location>
</feature>
<evidence type="ECO:0000313" key="3">
    <source>
        <dbReference type="Proteomes" id="UP000563898"/>
    </source>
</evidence>
<dbReference type="GO" id="GO:0016301">
    <property type="term" value="F:kinase activity"/>
    <property type="evidence" value="ECO:0007669"/>
    <property type="project" value="UniProtKB-KW"/>
</dbReference>
<feature type="transmembrane region" description="Helical" evidence="1">
    <location>
        <begin position="403"/>
        <end position="425"/>
    </location>
</feature>
<gene>
    <name evidence="2" type="ORF">HGA05_01090</name>
</gene>
<feature type="transmembrane region" description="Helical" evidence="1">
    <location>
        <begin position="437"/>
        <end position="457"/>
    </location>
</feature>
<dbReference type="Proteomes" id="UP000563898">
    <property type="component" value="Unassembled WGS sequence"/>
</dbReference>
<keyword evidence="1" id="KW-0812">Transmembrane</keyword>
<keyword evidence="2" id="KW-0418">Kinase</keyword>
<dbReference type="AlphaFoldDB" id="A0A846WGI6"/>
<protein>
    <submittedName>
        <fullName evidence="2">Histidine kinase</fullName>
    </submittedName>
</protein>
<feature type="transmembrane region" description="Helical" evidence="1">
    <location>
        <begin position="544"/>
        <end position="563"/>
    </location>
</feature>
<feature type="transmembrane region" description="Helical" evidence="1">
    <location>
        <begin position="464"/>
        <end position="483"/>
    </location>
</feature>
<feature type="transmembrane region" description="Helical" evidence="1">
    <location>
        <begin position="171"/>
        <end position="188"/>
    </location>
</feature>
<accession>A0A846WGI6</accession>
<sequence>MRSGGAVDTRAAGPLRDAIWHRADPHRTTSMYAAGVDSALIRLALGMAVAAPLVPLSIRHGADDHIGLWCGYAIHLVVGVLAIRGYARPGAALLSWMGLVVAIAATTTVPDTAHLRAVVDACIMFGIGAALVLPARRALAAAASTTLAATACTAALLPATTTVLRYQLATPVYSLCGAAAAAVIAASLRRVALLSDRAARAGLDADRALAETRLAARRSRLLHDTVINTLGAIARGRLTGREDAVVARCRADLEALATVGDVGTSVLRTLDEVIEDAAALGVRVLIADRTPVDAFLAGLPPSRRSEILALIREALTNVAKHAQVPVARVWSAPDSTAVHVDDDGVGCADPQALRTSMDARAAHTGVAITVHTLAGTGTSVTITPEIDRPGSQAGTLVASTGPLAASVSAIMLTQFALISIIMFVVDRRDTPPGAVSTAALVWTLTAACLVAVIGTAARSGRLSSPVLAIIGATVTASAVLVGTHGMPATCGTTSIVGWSGDAAATLCVVVILVDGRVRVVGPVIAMVVAATTLLTLLGPQGCASSAPVLLVADVLVVAAVVWLRHRLVTMSRAIDHRQMRMRSIRMARDQAAATEALRADGVGDTLIAAAALLHRIAADPAATEHASVRADAEREEGYLRCIAGLPTAAPILTRLLVDLIAIARPHEVRLSIIAAADVDERTAARAREVVARVIIESAPHDAVSMGFFDDEDGPSLTVVAPGVPDGVLEQRV</sequence>
<feature type="transmembrane region" description="Helical" evidence="1">
    <location>
        <begin position="140"/>
        <end position="159"/>
    </location>
</feature>
<reference evidence="2 3" key="1">
    <citation type="submission" date="2020-04" db="EMBL/GenBank/DDBJ databases">
        <title>MicrobeNet Type strains.</title>
        <authorList>
            <person name="Nicholson A.C."/>
        </authorList>
    </citation>
    <scope>NUCLEOTIDE SEQUENCE [LARGE SCALE GENOMIC DNA]</scope>
    <source>
        <strain evidence="2 3">ATCC BAA-14</strain>
    </source>
</reference>
<dbReference type="RefSeq" id="WP_006372533.1">
    <property type="nucleotide sequence ID" value="NZ_JAAXPC010000001.1"/>
</dbReference>
<feature type="transmembrane region" description="Helical" evidence="1">
    <location>
        <begin position="31"/>
        <end position="54"/>
    </location>
</feature>
<feature type="transmembrane region" description="Helical" evidence="1">
    <location>
        <begin position="495"/>
        <end position="513"/>
    </location>
</feature>
<feature type="transmembrane region" description="Helical" evidence="1">
    <location>
        <begin position="66"/>
        <end position="83"/>
    </location>
</feature>